<gene>
    <name evidence="3" type="ORF">NDI76_12830</name>
</gene>
<keyword evidence="1" id="KW-1133">Transmembrane helix</keyword>
<feature type="domain" description="EamA" evidence="2">
    <location>
        <begin position="8"/>
        <end position="140"/>
    </location>
</feature>
<comment type="caution">
    <text evidence="3">The sequence shown here is derived from an EMBL/GenBank/DDBJ whole genome shotgun (WGS) entry which is preliminary data.</text>
</comment>
<proteinExistence type="predicted"/>
<dbReference type="InterPro" id="IPR000620">
    <property type="entry name" value="EamA_dom"/>
</dbReference>
<protein>
    <submittedName>
        <fullName evidence="3">DMT family transporter</fullName>
    </submittedName>
</protein>
<keyword evidence="1" id="KW-0472">Membrane</keyword>
<evidence type="ECO:0000259" key="2">
    <source>
        <dbReference type="Pfam" id="PF00892"/>
    </source>
</evidence>
<feature type="transmembrane region" description="Helical" evidence="1">
    <location>
        <begin position="69"/>
        <end position="90"/>
    </location>
</feature>
<name>A0ABU2GFP8_9EURY</name>
<evidence type="ECO:0000313" key="4">
    <source>
        <dbReference type="Proteomes" id="UP001257060"/>
    </source>
</evidence>
<sequence>MDFPQIGSAVFFGSITMVTWGIWVVLGNAASESIDPRTAAAISYLVAGLLALGFVIVSDASFAINARGGLLAGVAGLFTGIGLISMYVGLSAGSTTTVSTLGAMYFVVAAIIGMIVFGEKVTATRLAGIAFAVLGVVLVAR</sequence>
<accession>A0ABU2GFP8</accession>
<dbReference type="InterPro" id="IPR037185">
    <property type="entry name" value="EmrE-like"/>
</dbReference>
<dbReference type="Proteomes" id="UP001257060">
    <property type="component" value="Unassembled WGS sequence"/>
</dbReference>
<feature type="transmembrane region" description="Helical" evidence="1">
    <location>
        <begin position="38"/>
        <end position="57"/>
    </location>
</feature>
<organism evidence="3 4">
    <name type="scientific">Halogeometricum salsisoli</name>
    <dbReference type="NCBI Taxonomy" id="2950536"/>
    <lineage>
        <taxon>Archaea</taxon>
        <taxon>Methanobacteriati</taxon>
        <taxon>Methanobacteriota</taxon>
        <taxon>Stenosarchaea group</taxon>
        <taxon>Halobacteria</taxon>
        <taxon>Halobacteriales</taxon>
        <taxon>Haloferacaceae</taxon>
        <taxon>Halogeometricum</taxon>
    </lineage>
</organism>
<dbReference type="EMBL" id="JAMQOP010000002">
    <property type="protein sequence ID" value="MDS0299627.1"/>
    <property type="molecule type" value="Genomic_DNA"/>
</dbReference>
<keyword evidence="1" id="KW-0812">Transmembrane</keyword>
<feature type="transmembrane region" description="Helical" evidence="1">
    <location>
        <begin position="97"/>
        <end position="117"/>
    </location>
</feature>
<dbReference type="Pfam" id="PF00892">
    <property type="entry name" value="EamA"/>
    <property type="match status" value="1"/>
</dbReference>
<dbReference type="RefSeq" id="WP_310924481.1">
    <property type="nucleotide sequence ID" value="NZ_JAMQOP010000002.1"/>
</dbReference>
<feature type="transmembrane region" description="Helical" evidence="1">
    <location>
        <begin position="123"/>
        <end position="140"/>
    </location>
</feature>
<dbReference type="SUPFAM" id="SSF103481">
    <property type="entry name" value="Multidrug resistance efflux transporter EmrE"/>
    <property type="match status" value="1"/>
</dbReference>
<reference evidence="3 4" key="1">
    <citation type="submission" date="2022-06" db="EMBL/GenBank/DDBJ databases">
        <title>Halogeometricum sp. a new haloarchaeum isolate from saline soil.</title>
        <authorList>
            <person name="Strakova D."/>
            <person name="Galisteo C."/>
            <person name="Sanchez-Porro C."/>
            <person name="Ventosa A."/>
        </authorList>
    </citation>
    <scope>NUCLEOTIDE SEQUENCE [LARGE SCALE GENOMIC DNA]</scope>
    <source>
        <strain evidence="3 4">S1BR25-6</strain>
    </source>
</reference>
<evidence type="ECO:0000256" key="1">
    <source>
        <dbReference type="SAM" id="Phobius"/>
    </source>
</evidence>
<keyword evidence="4" id="KW-1185">Reference proteome</keyword>
<evidence type="ECO:0000313" key="3">
    <source>
        <dbReference type="EMBL" id="MDS0299627.1"/>
    </source>
</evidence>
<feature type="transmembrane region" description="Helical" evidence="1">
    <location>
        <begin position="6"/>
        <end position="26"/>
    </location>
</feature>